<evidence type="ECO:0000313" key="1">
    <source>
        <dbReference type="EMBL" id="TFV48399.1"/>
    </source>
</evidence>
<sequence>MMKLQPTQHGLARPAPLNVEGVSVDARLVANPPVRAAVMPLRAADPPYLLRIIQVALLLPEMVKTLRRRRQGAVPACGVGRELVEWLGLRGPPAPILCQRHGTLLLIGRRPVRFVAIDRISVPMVRPHAGSACVGKCIASRYGQRNIAL</sequence>
<dbReference type="OrthoDB" id="8232875at2"/>
<organism evidence="1 2">
    <name type="scientific">Bradyrhizobium niftali</name>
    <dbReference type="NCBI Taxonomy" id="2560055"/>
    <lineage>
        <taxon>Bacteria</taxon>
        <taxon>Pseudomonadati</taxon>
        <taxon>Pseudomonadota</taxon>
        <taxon>Alphaproteobacteria</taxon>
        <taxon>Hyphomicrobiales</taxon>
        <taxon>Nitrobacteraceae</taxon>
        <taxon>Bradyrhizobium</taxon>
    </lineage>
</organism>
<comment type="caution">
    <text evidence="1">The sequence shown here is derived from an EMBL/GenBank/DDBJ whole genome shotgun (WGS) entry which is preliminary data.</text>
</comment>
<evidence type="ECO:0000313" key="2">
    <source>
        <dbReference type="Proteomes" id="UP000297966"/>
    </source>
</evidence>
<keyword evidence="2" id="KW-1185">Reference proteome</keyword>
<proteinExistence type="predicted"/>
<reference evidence="1 2" key="1">
    <citation type="submission" date="2019-03" db="EMBL/GenBank/DDBJ databases">
        <title>Bradyrhizobium diversity isolated from nodules of Chamaecrista fasciculata.</title>
        <authorList>
            <person name="Klepa M.S."/>
            <person name="Urquiaga M.O."/>
            <person name="Hungria M."/>
            <person name="Delamuta J.R."/>
        </authorList>
    </citation>
    <scope>NUCLEOTIDE SEQUENCE [LARGE SCALE GENOMIC DNA]</scope>
    <source>
        <strain evidence="1 2">CNPSo 3448</strain>
    </source>
</reference>
<protein>
    <submittedName>
        <fullName evidence="1">Uncharacterized protein</fullName>
    </submittedName>
</protein>
<accession>A0A4Y9LZQ7</accession>
<dbReference type="AlphaFoldDB" id="A0A4Y9LZQ7"/>
<name>A0A4Y9LZQ7_9BRAD</name>
<dbReference type="EMBL" id="SPQT01000005">
    <property type="protein sequence ID" value="TFV48399.1"/>
    <property type="molecule type" value="Genomic_DNA"/>
</dbReference>
<gene>
    <name evidence="1" type="ORF">E4K65_13580</name>
</gene>
<dbReference type="Proteomes" id="UP000297966">
    <property type="component" value="Unassembled WGS sequence"/>
</dbReference>